<dbReference type="Proteomes" id="UP000324222">
    <property type="component" value="Unassembled WGS sequence"/>
</dbReference>
<proteinExistence type="predicted"/>
<gene>
    <name evidence="2" type="ORF">E2C01_069137</name>
</gene>
<sequence>MAVEVRRISPPGVSLKVALLLHAGACPASSRRQLCRAVTRALGAIASTAAHKNISLAHHLYQLCTPRLPHTSPLSSPLPSHPPRLDMLLK</sequence>
<dbReference type="EMBL" id="VSRR010039654">
    <property type="protein sequence ID" value="MPC74762.1"/>
    <property type="molecule type" value="Genomic_DNA"/>
</dbReference>
<name>A0A5B7HTU0_PORTR</name>
<dbReference type="AlphaFoldDB" id="A0A5B7HTU0"/>
<evidence type="ECO:0000313" key="2">
    <source>
        <dbReference type="EMBL" id="MPC74762.1"/>
    </source>
</evidence>
<protein>
    <submittedName>
        <fullName evidence="2">Uncharacterized protein</fullName>
    </submittedName>
</protein>
<evidence type="ECO:0000313" key="3">
    <source>
        <dbReference type="Proteomes" id="UP000324222"/>
    </source>
</evidence>
<comment type="caution">
    <text evidence="2">The sequence shown here is derived from an EMBL/GenBank/DDBJ whole genome shotgun (WGS) entry which is preliminary data.</text>
</comment>
<feature type="region of interest" description="Disordered" evidence="1">
    <location>
        <begin position="71"/>
        <end position="90"/>
    </location>
</feature>
<keyword evidence="3" id="KW-1185">Reference proteome</keyword>
<reference evidence="2 3" key="1">
    <citation type="submission" date="2019-05" db="EMBL/GenBank/DDBJ databases">
        <title>Another draft genome of Portunus trituberculatus and its Hox gene families provides insights of decapod evolution.</title>
        <authorList>
            <person name="Jeong J.-H."/>
            <person name="Song I."/>
            <person name="Kim S."/>
            <person name="Choi T."/>
            <person name="Kim D."/>
            <person name="Ryu S."/>
            <person name="Kim W."/>
        </authorList>
    </citation>
    <scope>NUCLEOTIDE SEQUENCE [LARGE SCALE GENOMIC DNA]</scope>
    <source>
        <tissue evidence="2">Muscle</tissue>
    </source>
</reference>
<accession>A0A5B7HTU0</accession>
<evidence type="ECO:0000256" key="1">
    <source>
        <dbReference type="SAM" id="MobiDB-lite"/>
    </source>
</evidence>
<organism evidence="2 3">
    <name type="scientific">Portunus trituberculatus</name>
    <name type="common">Swimming crab</name>
    <name type="synonym">Neptunus trituberculatus</name>
    <dbReference type="NCBI Taxonomy" id="210409"/>
    <lineage>
        <taxon>Eukaryota</taxon>
        <taxon>Metazoa</taxon>
        <taxon>Ecdysozoa</taxon>
        <taxon>Arthropoda</taxon>
        <taxon>Crustacea</taxon>
        <taxon>Multicrustacea</taxon>
        <taxon>Malacostraca</taxon>
        <taxon>Eumalacostraca</taxon>
        <taxon>Eucarida</taxon>
        <taxon>Decapoda</taxon>
        <taxon>Pleocyemata</taxon>
        <taxon>Brachyura</taxon>
        <taxon>Eubrachyura</taxon>
        <taxon>Portunoidea</taxon>
        <taxon>Portunidae</taxon>
        <taxon>Portuninae</taxon>
        <taxon>Portunus</taxon>
    </lineage>
</organism>